<feature type="domain" description="CP-type G" evidence="13">
    <location>
        <begin position="90"/>
        <end position="256"/>
    </location>
</feature>
<evidence type="ECO:0000256" key="10">
    <source>
        <dbReference type="HAMAP-Rule" id="MF_01820"/>
    </source>
</evidence>
<proteinExistence type="inferred from homology"/>
<dbReference type="AlphaFoldDB" id="A0AAU7AR54"/>
<dbReference type="NCBIfam" id="TIGR00157">
    <property type="entry name" value="ribosome small subunit-dependent GTPase A"/>
    <property type="match status" value="1"/>
</dbReference>
<feature type="compositionally biased region" description="Basic and acidic residues" evidence="11">
    <location>
        <begin position="334"/>
        <end position="345"/>
    </location>
</feature>
<evidence type="ECO:0000256" key="9">
    <source>
        <dbReference type="ARBA" id="ARBA00023134"/>
    </source>
</evidence>
<comment type="similarity">
    <text evidence="10">Belongs to the TRAFAC class YlqF/YawG GTPase family. RsgA subfamily.</text>
</comment>
<comment type="subcellular location">
    <subcellularLocation>
        <location evidence="10">Cytoplasm</location>
    </subcellularLocation>
</comment>
<evidence type="ECO:0000256" key="6">
    <source>
        <dbReference type="ARBA" id="ARBA00022801"/>
    </source>
</evidence>
<accession>A0AAU7AR54</accession>
<evidence type="ECO:0000259" key="13">
    <source>
        <dbReference type="PROSITE" id="PS51721"/>
    </source>
</evidence>
<dbReference type="HAMAP" id="MF_01820">
    <property type="entry name" value="GTPase_RsgA"/>
    <property type="match status" value="1"/>
</dbReference>
<feature type="binding site" evidence="10">
    <location>
        <begin position="146"/>
        <end position="149"/>
    </location>
    <ligand>
        <name>GTP</name>
        <dbReference type="ChEBI" id="CHEBI:37565"/>
    </ligand>
</feature>
<keyword evidence="4 10" id="KW-0699">rRNA-binding</keyword>
<dbReference type="CDD" id="cd01854">
    <property type="entry name" value="YjeQ_EngC"/>
    <property type="match status" value="1"/>
</dbReference>
<dbReference type="InterPro" id="IPR010914">
    <property type="entry name" value="RsgA_GTPase_dom"/>
</dbReference>
<dbReference type="Gene3D" id="3.40.50.300">
    <property type="entry name" value="P-loop containing nucleotide triphosphate hydrolases"/>
    <property type="match status" value="1"/>
</dbReference>
<evidence type="ECO:0000256" key="7">
    <source>
        <dbReference type="ARBA" id="ARBA00022833"/>
    </source>
</evidence>
<feature type="binding site" evidence="10">
    <location>
        <begin position="198"/>
        <end position="206"/>
    </location>
    <ligand>
        <name>GTP</name>
        <dbReference type="ChEBI" id="CHEBI:37565"/>
    </ligand>
</feature>
<dbReference type="RefSeq" id="WP_354700659.1">
    <property type="nucleotide sequence ID" value="NZ_CP114014.1"/>
</dbReference>
<evidence type="ECO:0000256" key="8">
    <source>
        <dbReference type="ARBA" id="ARBA00022884"/>
    </source>
</evidence>
<dbReference type="KEGG" id="parq:DSM112329_00944"/>
<comment type="subunit">
    <text evidence="10">Monomer. Associates with 30S ribosomal subunit, binds 16S rRNA.</text>
</comment>
<keyword evidence="6 10" id="KW-0378">Hydrolase</keyword>
<keyword evidence="8 10" id="KW-0694">RNA-binding</keyword>
<dbReference type="InterPro" id="IPR027417">
    <property type="entry name" value="P-loop_NTPase"/>
</dbReference>
<feature type="binding site" evidence="10">
    <location>
        <position position="281"/>
    </location>
    <ligand>
        <name>Zn(2+)</name>
        <dbReference type="ChEBI" id="CHEBI:29105"/>
    </ligand>
</feature>
<comment type="cofactor">
    <cofactor evidence="10">
        <name>Zn(2+)</name>
        <dbReference type="ChEBI" id="CHEBI:29105"/>
    </cofactor>
    <text evidence="10">Binds 1 zinc ion per subunit.</text>
</comment>
<gene>
    <name evidence="14" type="primary">rsgA_1</name>
    <name evidence="10" type="synonym">rsgA</name>
    <name evidence="14" type="ORF">DSM112329_00944</name>
</gene>
<evidence type="ECO:0000256" key="3">
    <source>
        <dbReference type="ARBA" id="ARBA00022723"/>
    </source>
</evidence>
<keyword evidence="7 10" id="KW-0862">Zinc</keyword>
<evidence type="ECO:0000256" key="11">
    <source>
        <dbReference type="SAM" id="MobiDB-lite"/>
    </source>
</evidence>
<reference evidence="14" key="1">
    <citation type="submission" date="2022-12" db="EMBL/GenBank/DDBJ databases">
        <title>Paraconexibacter alkalitolerans sp. nov. and Baekduia alba sp. nov., isolated from soil and emended description of the genera Paraconexibacter (Chun et al., 2020) and Baekduia (An et al., 2020).</title>
        <authorList>
            <person name="Vieira S."/>
            <person name="Huber K.J."/>
            <person name="Geppert A."/>
            <person name="Wolf J."/>
            <person name="Neumann-Schaal M."/>
            <person name="Muesken M."/>
            <person name="Overmann J."/>
        </authorList>
    </citation>
    <scope>NUCLEOTIDE SEQUENCE</scope>
    <source>
        <strain evidence="14">AEG42_29</strain>
    </source>
</reference>
<feature type="domain" description="EngC GTPase" evidence="12">
    <location>
        <begin position="108"/>
        <end position="254"/>
    </location>
</feature>
<evidence type="ECO:0000256" key="4">
    <source>
        <dbReference type="ARBA" id="ARBA00022730"/>
    </source>
</evidence>
<dbReference type="InterPro" id="IPR004881">
    <property type="entry name" value="Ribosome_biogen_GTPase_RsgA"/>
</dbReference>
<feature type="binding site" evidence="10">
    <location>
        <position position="283"/>
    </location>
    <ligand>
        <name>Zn(2+)</name>
        <dbReference type="ChEBI" id="CHEBI:29105"/>
    </ligand>
</feature>
<dbReference type="GO" id="GO:0042274">
    <property type="term" value="P:ribosomal small subunit biogenesis"/>
    <property type="evidence" value="ECO:0007669"/>
    <property type="project" value="UniProtKB-UniRule"/>
</dbReference>
<keyword evidence="3 10" id="KW-0479">Metal-binding</keyword>
<name>A0AAU7AR54_9ACTN</name>
<keyword evidence="5 10" id="KW-0547">Nucleotide-binding</keyword>
<sequence>MIPPSSGPGRRTDLVLELQQLGGEDHDLIAGRVLAQYPDRWLVAVAGHDEPLLAPARGRLRRGDGLTPVTGDWVALDPDGAIAAVLDRRGTVVRRAAGPAGGAQVLAANVDLALVVESLPDPNPRRVERLAALASAGGIPAALLLTKADLDPDAWLRATPLARELGLTDAVAVSAADGDGLGTLRSMLAPGTTAVLLGPSGAGKSTLVNALLGEDRQATGAIRDLDGRGRHTTVTRELVALPGGALLIDTPGIREVGLWDGTGSAFADIEAAAAACRFADCGHAGEPGCAVVATVDVERVAAWHKLAREQAWVDDRKAATRAREQLGRQHAQRQRVDRRLKGHDG</sequence>
<keyword evidence="9 10" id="KW-0342">GTP-binding</keyword>
<feature type="region of interest" description="Disordered" evidence="11">
    <location>
        <begin position="320"/>
        <end position="345"/>
    </location>
</feature>
<dbReference type="GO" id="GO:0019843">
    <property type="term" value="F:rRNA binding"/>
    <property type="evidence" value="ECO:0007669"/>
    <property type="project" value="UniProtKB-KW"/>
</dbReference>
<dbReference type="PROSITE" id="PS50936">
    <property type="entry name" value="ENGC_GTPASE"/>
    <property type="match status" value="1"/>
</dbReference>
<dbReference type="GO" id="GO:0046872">
    <property type="term" value="F:metal ion binding"/>
    <property type="evidence" value="ECO:0007669"/>
    <property type="project" value="UniProtKB-KW"/>
</dbReference>
<evidence type="ECO:0000256" key="5">
    <source>
        <dbReference type="ARBA" id="ARBA00022741"/>
    </source>
</evidence>
<dbReference type="Pfam" id="PF03193">
    <property type="entry name" value="RsgA_GTPase"/>
    <property type="match status" value="1"/>
</dbReference>
<dbReference type="EMBL" id="CP114014">
    <property type="protein sequence ID" value="XAY04115.1"/>
    <property type="molecule type" value="Genomic_DNA"/>
</dbReference>
<dbReference type="PROSITE" id="PS51721">
    <property type="entry name" value="G_CP"/>
    <property type="match status" value="1"/>
</dbReference>
<feature type="binding site" evidence="10">
    <location>
        <position position="276"/>
    </location>
    <ligand>
        <name>Zn(2+)</name>
        <dbReference type="ChEBI" id="CHEBI:29105"/>
    </ligand>
</feature>
<evidence type="ECO:0000259" key="12">
    <source>
        <dbReference type="PROSITE" id="PS50936"/>
    </source>
</evidence>
<organism evidence="14">
    <name type="scientific">Paraconexibacter sp. AEG42_29</name>
    <dbReference type="NCBI Taxonomy" id="2997339"/>
    <lineage>
        <taxon>Bacteria</taxon>
        <taxon>Bacillati</taxon>
        <taxon>Actinomycetota</taxon>
        <taxon>Thermoleophilia</taxon>
        <taxon>Solirubrobacterales</taxon>
        <taxon>Paraconexibacteraceae</taxon>
        <taxon>Paraconexibacter</taxon>
    </lineage>
</organism>
<evidence type="ECO:0000256" key="2">
    <source>
        <dbReference type="ARBA" id="ARBA00022517"/>
    </source>
</evidence>
<keyword evidence="2 10" id="KW-0690">Ribosome biogenesis</keyword>
<comment type="function">
    <text evidence="10">One of several proteins that assist in the late maturation steps of the functional core of the 30S ribosomal subunit. Helps release RbfA from mature subunits. May play a role in the assembly of ribosomal proteins into the subunit. Circularly permuted GTPase that catalyzes slow GTP hydrolysis, GTPase activity is stimulated by the 30S ribosomal subunit.</text>
</comment>
<evidence type="ECO:0000313" key="14">
    <source>
        <dbReference type="EMBL" id="XAY04115.1"/>
    </source>
</evidence>
<protein>
    <recommendedName>
        <fullName evidence="10">Small ribosomal subunit biogenesis GTPase RsgA</fullName>
        <ecNumber evidence="10">3.6.1.-</ecNumber>
    </recommendedName>
</protein>
<dbReference type="PANTHER" id="PTHR32120:SF10">
    <property type="entry name" value="SMALL RIBOSOMAL SUBUNIT BIOGENESIS GTPASE RSGA"/>
    <property type="match status" value="1"/>
</dbReference>
<dbReference type="SUPFAM" id="SSF52540">
    <property type="entry name" value="P-loop containing nucleoside triphosphate hydrolases"/>
    <property type="match status" value="1"/>
</dbReference>
<dbReference type="PANTHER" id="PTHR32120">
    <property type="entry name" value="SMALL RIBOSOMAL SUBUNIT BIOGENESIS GTPASE RSGA"/>
    <property type="match status" value="1"/>
</dbReference>
<evidence type="ECO:0000256" key="1">
    <source>
        <dbReference type="ARBA" id="ARBA00022490"/>
    </source>
</evidence>
<dbReference type="Gene3D" id="1.10.40.50">
    <property type="entry name" value="Probable gtpase engc, domain 3"/>
    <property type="match status" value="1"/>
</dbReference>
<dbReference type="EC" id="3.6.1.-" evidence="10"/>
<keyword evidence="1 10" id="KW-0963">Cytoplasm</keyword>
<dbReference type="GO" id="GO:0003924">
    <property type="term" value="F:GTPase activity"/>
    <property type="evidence" value="ECO:0007669"/>
    <property type="project" value="UniProtKB-UniRule"/>
</dbReference>
<feature type="binding site" evidence="10">
    <location>
        <position position="289"/>
    </location>
    <ligand>
        <name>Zn(2+)</name>
        <dbReference type="ChEBI" id="CHEBI:29105"/>
    </ligand>
</feature>
<dbReference type="InterPro" id="IPR030378">
    <property type="entry name" value="G_CP_dom"/>
</dbReference>
<dbReference type="GO" id="GO:0005525">
    <property type="term" value="F:GTP binding"/>
    <property type="evidence" value="ECO:0007669"/>
    <property type="project" value="UniProtKB-UniRule"/>
</dbReference>
<dbReference type="GO" id="GO:0005737">
    <property type="term" value="C:cytoplasm"/>
    <property type="evidence" value="ECO:0007669"/>
    <property type="project" value="UniProtKB-SubCell"/>
</dbReference>